<feature type="non-terminal residue" evidence="2">
    <location>
        <position position="157"/>
    </location>
</feature>
<organism evidence="2 3">
    <name type="scientific">Punica granatum</name>
    <name type="common">Pomegranate</name>
    <dbReference type="NCBI Taxonomy" id="22663"/>
    <lineage>
        <taxon>Eukaryota</taxon>
        <taxon>Viridiplantae</taxon>
        <taxon>Streptophyta</taxon>
        <taxon>Embryophyta</taxon>
        <taxon>Tracheophyta</taxon>
        <taxon>Spermatophyta</taxon>
        <taxon>Magnoliopsida</taxon>
        <taxon>eudicotyledons</taxon>
        <taxon>Gunneridae</taxon>
        <taxon>Pentapetalae</taxon>
        <taxon>rosids</taxon>
        <taxon>malvids</taxon>
        <taxon>Myrtales</taxon>
        <taxon>Lythraceae</taxon>
        <taxon>Punica</taxon>
    </lineage>
</organism>
<sequence>MRLRKVDVDIPGNNVWVQGGATVGEVYYGIAQKSKIHGFPMGVCTTLGIGGHITGGAYGSMMRKFGLGADHVLDATIVDSKGRILNRAAMGEDFFWAIRGGGGGSFGIILAWRIKLVKVPETVTVFTVTKTLSQGGNKLLQRWHEVAPTLEDDLFIR</sequence>
<comment type="caution">
    <text evidence="2">The sequence shown here is derived from an EMBL/GenBank/DDBJ whole genome shotgun (WGS) entry which is preliminary data.</text>
</comment>
<dbReference type="PANTHER" id="PTHR32448">
    <property type="entry name" value="OS08G0158400 PROTEIN"/>
    <property type="match status" value="1"/>
</dbReference>
<protein>
    <recommendedName>
        <fullName evidence="1">FAD-binding PCMH-type domain-containing protein</fullName>
    </recommendedName>
</protein>
<dbReference type="EMBL" id="PGOL01002154">
    <property type="protein sequence ID" value="PKI50063.1"/>
    <property type="molecule type" value="Genomic_DNA"/>
</dbReference>
<reference evidence="2 3" key="1">
    <citation type="submission" date="2017-11" db="EMBL/GenBank/DDBJ databases">
        <title>De-novo sequencing of pomegranate (Punica granatum L.) genome.</title>
        <authorList>
            <person name="Akparov Z."/>
            <person name="Amiraslanov A."/>
            <person name="Hajiyeva S."/>
            <person name="Abbasov M."/>
            <person name="Kaur K."/>
            <person name="Hamwieh A."/>
            <person name="Solovyev V."/>
            <person name="Salamov A."/>
            <person name="Braich B."/>
            <person name="Kosarev P."/>
            <person name="Mahmoud A."/>
            <person name="Hajiyev E."/>
            <person name="Babayeva S."/>
            <person name="Izzatullayeva V."/>
            <person name="Mammadov A."/>
            <person name="Mammadov A."/>
            <person name="Sharifova S."/>
            <person name="Ojaghi J."/>
            <person name="Eynullazada K."/>
            <person name="Bayramov B."/>
            <person name="Abdulazimova A."/>
            <person name="Shahmuradov I."/>
        </authorList>
    </citation>
    <scope>NUCLEOTIDE SEQUENCE [LARGE SCALE GENOMIC DNA]</scope>
    <source>
        <strain evidence="3">cv. AG2017</strain>
        <tissue evidence="2">Leaf</tissue>
    </source>
</reference>
<dbReference type="STRING" id="22663.A0A2I0J1Z3"/>
<dbReference type="InterPro" id="IPR036318">
    <property type="entry name" value="FAD-bd_PCMH-like_sf"/>
</dbReference>
<dbReference type="InterPro" id="IPR016166">
    <property type="entry name" value="FAD-bd_PCMH"/>
</dbReference>
<dbReference type="Pfam" id="PF01565">
    <property type="entry name" value="FAD_binding_4"/>
    <property type="match status" value="1"/>
</dbReference>
<dbReference type="InterPro" id="IPR006094">
    <property type="entry name" value="Oxid_FAD_bind_N"/>
</dbReference>
<dbReference type="Gene3D" id="3.30.465.10">
    <property type="match status" value="1"/>
</dbReference>
<evidence type="ECO:0000313" key="3">
    <source>
        <dbReference type="Proteomes" id="UP000233551"/>
    </source>
</evidence>
<proteinExistence type="predicted"/>
<evidence type="ECO:0000259" key="1">
    <source>
        <dbReference type="PROSITE" id="PS51387"/>
    </source>
</evidence>
<evidence type="ECO:0000313" key="2">
    <source>
        <dbReference type="EMBL" id="PKI50063.1"/>
    </source>
</evidence>
<gene>
    <name evidence="2" type="ORF">CRG98_029563</name>
</gene>
<dbReference type="AlphaFoldDB" id="A0A2I0J1Z3"/>
<keyword evidence="3" id="KW-1185">Reference proteome</keyword>
<dbReference type="InterPro" id="IPR016169">
    <property type="entry name" value="FAD-bd_PCMH_sub2"/>
</dbReference>
<dbReference type="GO" id="GO:0071949">
    <property type="term" value="F:FAD binding"/>
    <property type="evidence" value="ECO:0007669"/>
    <property type="project" value="InterPro"/>
</dbReference>
<feature type="domain" description="FAD-binding PCMH-type" evidence="1">
    <location>
        <begin position="1"/>
        <end position="119"/>
    </location>
</feature>
<accession>A0A2I0J1Z3</accession>
<dbReference type="PROSITE" id="PS51387">
    <property type="entry name" value="FAD_PCMH"/>
    <property type="match status" value="1"/>
</dbReference>
<dbReference type="SUPFAM" id="SSF56176">
    <property type="entry name" value="FAD-binding/transporter-associated domain-like"/>
    <property type="match status" value="1"/>
</dbReference>
<dbReference type="Proteomes" id="UP000233551">
    <property type="component" value="Unassembled WGS sequence"/>
</dbReference>
<name>A0A2I0J1Z3_PUNGR</name>